<feature type="region of interest" description="Disordered" evidence="1">
    <location>
        <begin position="1"/>
        <end position="20"/>
    </location>
</feature>
<reference evidence="2 3" key="1">
    <citation type="journal article" date="2020" name="ISME J.">
        <title>Uncovering the hidden diversity of litter-decomposition mechanisms in mushroom-forming fungi.</title>
        <authorList>
            <person name="Floudas D."/>
            <person name="Bentzer J."/>
            <person name="Ahren D."/>
            <person name="Johansson T."/>
            <person name="Persson P."/>
            <person name="Tunlid A."/>
        </authorList>
    </citation>
    <scope>NUCLEOTIDE SEQUENCE [LARGE SCALE GENOMIC DNA]</scope>
    <source>
        <strain evidence="2 3">CBS 406.79</strain>
    </source>
</reference>
<sequence>MYSSRNGSVPSPNTTRTVYLGRFDDPYPRGLVLAQGRRTPVKSSSLSSESSISSSSSATSDMNASSPMYLVPPPVRCPTCGVGIVRAVATVEKWLYPGQCELCDLAYEKSGLRHKLQSFENIQSRAGHYRQKLIAASNTRLPPPPNSCANYPEEQSRC</sequence>
<organism evidence="2 3">
    <name type="scientific">Collybiopsis confluens</name>
    <dbReference type="NCBI Taxonomy" id="2823264"/>
    <lineage>
        <taxon>Eukaryota</taxon>
        <taxon>Fungi</taxon>
        <taxon>Dikarya</taxon>
        <taxon>Basidiomycota</taxon>
        <taxon>Agaricomycotina</taxon>
        <taxon>Agaricomycetes</taxon>
        <taxon>Agaricomycetidae</taxon>
        <taxon>Agaricales</taxon>
        <taxon>Marasmiineae</taxon>
        <taxon>Omphalotaceae</taxon>
        <taxon>Collybiopsis</taxon>
    </lineage>
</organism>
<gene>
    <name evidence="2" type="ORF">D9757_010396</name>
</gene>
<evidence type="ECO:0000256" key="1">
    <source>
        <dbReference type="SAM" id="MobiDB-lite"/>
    </source>
</evidence>
<feature type="region of interest" description="Disordered" evidence="1">
    <location>
        <begin position="139"/>
        <end position="158"/>
    </location>
</feature>
<name>A0A8H5GVF6_9AGAR</name>
<feature type="compositionally biased region" description="Low complexity" evidence="1">
    <location>
        <begin position="43"/>
        <end position="65"/>
    </location>
</feature>
<dbReference type="AlphaFoldDB" id="A0A8H5GVF6"/>
<protein>
    <submittedName>
        <fullName evidence="2">Uncharacterized protein</fullName>
    </submittedName>
</protein>
<accession>A0A8H5GVF6</accession>
<evidence type="ECO:0000313" key="3">
    <source>
        <dbReference type="Proteomes" id="UP000518752"/>
    </source>
</evidence>
<dbReference type="Proteomes" id="UP000518752">
    <property type="component" value="Unassembled WGS sequence"/>
</dbReference>
<comment type="caution">
    <text evidence="2">The sequence shown here is derived from an EMBL/GenBank/DDBJ whole genome shotgun (WGS) entry which is preliminary data.</text>
</comment>
<proteinExistence type="predicted"/>
<keyword evidence="3" id="KW-1185">Reference proteome</keyword>
<feature type="compositionally biased region" description="Polar residues" evidence="1">
    <location>
        <begin position="1"/>
        <end position="17"/>
    </location>
</feature>
<dbReference type="OrthoDB" id="3103269at2759"/>
<feature type="region of interest" description="Disordered" evidence="1">
    <location>
        <begin position="34"/>
        <end position="65"/>
    </location>
</feature>
<evidence type="ECO:0000313" key="2">
    <source>
        <dbReference type="EMBL" id="KAF5371535.1"/>
    </source>
</evidence>
<dbReference type="EMBL" id="JAACJN010000115">
    <property type="protein sequence ID" value="KAF5371535.1"/>
    <property type="molecule type" value="Genomic_DNA"/>
</dbReference>